<evidence type="ECO:0000313" key="2">
    <source>
        <dbReference type="Proteomes" id="UP001469553"/>
    </source>
</evidence>
<gene>
    <name evidence="1" type="ORF">AMECASPLE_039179</name>
</gene>
<name>A0ABV1A3R7_9TELE</name>
<reference evidence="1 2" key="1">
    <citation type="submission" date="2021-06" db="EMBL/GenBank/DDBJ databases">
        <authorList>
            <person name="Palmer J.M."/>
        </authorList>
    </citation>
    <scope>NUCLEOTIDE SEQUENCE [LARGE SCALE GENOMIC DNA]</scope>
    <source>
        <strain evidence="1 2">AS_MEX2019</strain>
        <tissue evidence="1">Muscle</tissue>
    </source>
</reference>
<evidence type="ECO:0000313" key="1">
    <source>
        <dbReference type="EMBL" id="MEQ2313197.1"/>
    </source>
</evidence>
<protein>
    <submittedName>
        <fullName evidence="1">Uncharacterized protein</fullName>
    </submittedName>
</protein>
<comment type="caution">
    <text evidence="1">The sequence shown here is derived from an EMBL/GenBank/DDBJ whole genome shotgun (WGS) entry which is preliminary data.</text>
</comment>
<proteinExistence type="predicted"/>
<dbReference type="EMBL" id="JAHRIP010083118">
    <property type="protein sequence ID" value="MEQ2313197.1"/>
    <property type="molecule type" value="Genomic_DNA"/>
</dbReference>
<organism evidence="1 2">
    <name type="scientific">Ameca splendens</name>
    <dbReference type="NCBI Taxonomy" id="208324"/>
    <lineage>
        <taxon>Eukaryota</taxon>
        <taxon>Metazoa</taxon>
        <taxon>Chordata</taxon>
        <taxon>Craniata</taxon>
        <taxon>Vertebrata</taxon>
        <taxon>Euteleostomi</taxon>
        <taxon>Actinopterygii</taxon>
        <taxon>Neopterygii</taxon>
        <taxon>Teleostei</taxon>
        <taxon>Neoteleostei</taxon>
        <taxon>Acanthomorphata</taxon>
        <taxon>Ovalentaria</taxon>
        <taxon>Atherinomorphae</taxon>
        <taxon>Cyprinodontiformes</taxon>
        <taxon>Goodeidae</taxon>
        <taxon>Ameca</taxon>
    </lineage>
</organism>
<keyword evidence="2" id="KW-1185">Reference proteome</keyword>
<dbReference type="Proteomes" id="UP001469553">
    <property type="component" value="Unassembled WGS sequence"/>
</dbReference>
<accession>A0ABV1A3R7</accession>
<sequence length="131" mass="14506">MRLTAGTNIKKIVTKSRNISGCCVCTELPISSSQSRLTARPVPVPKNECFIRNCVSGVSTSFRVVMGNVTFYKSDVTEFKQFNVTTPVSNYVELLAGSHFSHCVVGMELNRGHKVCSNEKNLNLKNKSLFK</sequence>